<sequence>QPSGVLLYGPSGTGKTNWARWECWQRGVPFLCVGPGSFYSKFVGETSQRVKTFFTLCSKYRKCVIFVDEVDGLFRDRNGGQGGEGSEVYRDFKTEFMQMWDGVEEGGIVVIGASNRPYDIDEAFQRRMPRSFLIGLPNYGHRLKILESITAGIPCHAHALRPLAKRTDGFSASDLKEVTRIAA</sequence>
<evidence type="ECO:0000259" key="6">
    <source>
        <dbReference type="SMART" id="SM00382"/>
    </source>
</evidence>
<feature type="non-terminal residue" evidence="7">
    <location>
        <position position="1"/>
    </location>
</feature>
<feature type="domain" description="AAA+ ATPase" evidence="6">
    <location>
        <begin position="1"/>
        <end position="140"/>
    </location>
</feature>
<keyword evidence="4" id="KW-0496">Mitochondrion</keyword>
<evidence type="ECO:0000256" key="2">
    <source>
        <dbReference type="ARBA" id="ARBA00022741"/>
    </source>
</evidence>
<dbReference type="InterPro" id="IPR051701">
    <property type="entry name" value="Mito_OM_Translocase_MSP1"/>
</dbReference>
<feature type="non-terminal residue" evidence="7">
    <location>
        <position position="183"/>
    </location>
</feature>
<comment type="similarity">
    <text evidence="5">Belongs to the AAA ATPase family.</text>
</comment>
<dbReference type="GO" id="GO:0005524">
    <property type="term" value="F:ATP binding"/>
    <property type="evidence" value="ECO:0007669"/>
    <property type="project" value="UniProtKB-KW"/>
</dbReference>
<dbReference type="PANTHER" id="PTHR45644:SF3">
    <property type="entry name" value="FI08533P-RELATED"/>
    <property type="match status" value="1"/>
</dbReference>
<dbReference type="InterPro" id="IPR027417">
    <property type="entry name" value="P-loop_NTPase"/>
</dbReference>
<comment type="caution">
    <text evidence="7">The sequence shown here is derived from an EMBL/GenBank/DDBJ whole genome shotgun (WGS) entry which is preliminary data.</text>
</comment>
<dbReference type="PANTHER" id="PTHR45644">
    <property type="entry name" value="AAA ATPASE, PUTATIVE (AFU_ORTHOLOGUE AFUA_2G12920)-RELATED-RELATED"/>
    <property type="match status" value="1"/>
</dbReference>
<dbReference type="SUPFAM" id="SSF52540">
    <property type="entry name" value="P-loop containing nucleoside triphosphate hydrolases"/>
    <property type="match status" value="1"/>
</dbReference>
<dbReference type="InterPro" id="IPR003960">
    <property type="entry name" value="ATPase_AAA_CS"/>
</dbReference>
<evidence type="ECO:0000256" key="1">
    <source>
        <dbReference type="ARBA" id="ARBA00004173"/>
    </source>
</evidence>
<accession>A0A9W7B1F6</accession>
<evidence type="ECO:0000256" key="5">
    <source>
        <dbReference type="RuleBase" id="RU003651"/>
    </source>
</evidence>
<dbReference type="GO" id="GO:0016887">
    <property type="term" value="F:ATP hydrolysis activity"/>
    <property type="evidence" value="ECO:0007669"/>
    <property type="project" value="InterPro"/>
</dbReference>
<proteinExistence type="inferred from homology"/>
<organism evidence="7 8">
    <name type="scientific">Triparma laevis f. inornata</name>
    <dbReference type="NCBI Taxonomy" id="1714386"/>
    <lineage>
        <taxon>Eukaryota</taxon>
        <taxon>Sar</taxon>
        <taxon>Stramenopiles</taxon>
        <taxon>Ochrophyta</taxon>
        <taxon>Bolidophyceae</taxon>
        <taxon>Parmales</taxon>
        <taxon>Triparmaceae</taxon>
        <taxon>Triparma</taxon>
    </lineage>
</organism>
<protein>
    <recommendedName>
        <fullName evidence="6">AAA+ ATPase domain-containing protein</fullName>
    </recommendedName>
</protein>
<comment type="subcellular location">
    <subcellularLocation>
        <location evidence="1">Mitochondrion</location>
    </subcellularLocation>
</comment>
<dbReference type="Gene3D" id="1.10.8.60">
    <property type="match status" value="1"/>
</dbReference>
<dbReference type="InterPro" id="IPR003959">
    <property type="entry name" value="ATPase_AAA_core"/>
</dbReference>
<dbReference type="GO" id="GO:0005741">
    <property type="term" value="C:mitochondrial outer membrane"/>
    <property type="evidence" value="ECO:0007669"/>
    <property type="project" value="TreeGrafter"/>
</dbReference>
<dbReference type="Proteomes" id="UP001162640">
    <property type="component" value="Unassembled WGS sequence"/>
</dbReference>
<keyword evidence="2 5" id="KW-0547">Nucleotide-binding</keyword>
<reference evidence="8" key="1">
    <citation type="journal article" date="2023" name="Commun. Biol.">
        <title>Genome analysis of Parmales, the sister group of diatoms, reveals the evolutionary specialization of diatoms from phago-mixotrophs to photoautotrophs.</title>
        <authorList>
            <person name="Ban H."/>
            <person name="Sato S."/>
            <person name="Yoshikawa S."/>
            <person name="Yamada K."/>
            <person name="Nakamura Y."/>
            <person name="Ichinomiya M."/>
            <person name="Sato N."/>
            <person name="Blanc-Mathieu R."/>
            <person name="Endo H."/>
            <person name="Kuwata A."/>
            <person name="Ogata H."/>
        </authorList>
    </citation>
    <scope>NUCLEOTIDE SEQUENCE [LARGE SCALE GENOMIC DNA]</scope>
</reference>
<dbReference type="Gene3D" id="3.40.50.300">
    <property type="entry name" value="P-loop containing nucleotide triphosphate hydrolases"/>
    <property type="match status" value="1"/>
</dbReference>
<dbReference type="PROSITE" id="PS00674">
    <property type="entry name" value="AAA"/>
    <property type="match status" value="1"/>
</dbReference>
<dbReference type="SMART" id="SM00382">
    <property type="entry name" value="AAA"/>
    <property type="match status" value="1"/>
</dbReference>
<gene>
    <name evidence="7" type="ORF">TL16_g09164</name>
</gene>
<dbReference type="EMBL" id="BLQM01000309">
    <property type="protein sequence ID" value="GMH82152.1"/>
    <property type="molecule type" value="Genomic_DNA"/>
</dbReference>
<name>A0A9W7B1F6_9STRA</name>
<evidence type="ECO:0000313" key="8">
    <source>
        <dbReference type="Proteomes" id="UP001162640"/>
    </source>
</evidence>
<evidence type="ECO:0000256" key="3">
    <source>
        <dbReference type="ARBA" id="ARBA00022840"/>
    </source>
</evidence>
<dbReference type="Pfam" id="PF00004">
    <property type="entry name" value="AAA"/>
    <property type="match status" value="1"/>
</dbReference>
<dbReference type="InterPro" id="IPR003593">
    <property type="entry name" value="AAA+_ATPase"/>
</dbReference>
<keyword evidence="3 5" id="KW-0067">ATP-binding</keyword>
<dbReference type="AlphaFoldDB" id="A0A9W7B1F6"/>
<evidence type="ECO:0000313" key="7">
    <source>
        <dbReference type="EMBL" id="GMH82152.1"/>
    </source>
</evidence>
<evidence type="ECO:0000256" key="4">
    <source>
        <dbReference type="ARBA" id="ARBA00023128"/>
    </source>
</evidence>